<dbReference type="InterPro" id="IPR015943">
    <property type="entry name" value="WD40/YVTN_repeat-like_dom_sf"/>
</dbReference>
<dbReference type="PROSITE" id="PS50294">
    <property type="entry name" value="WD_REPEATS_REGION"/>
    <property type="match status" value="1"/>
</dbReference>
<dbReference type="SUPFAM" id="SSF50978">
    <property type="entry name" value="WD40 repeat-like"/>
    <property type="match status" value="1"/>
</dbReference>
<dbReference type="Pfam" id="PF00400">
    <property type="entry name" value="WD40"/>
    <property type="match status" value="1"/>
</dbReference>
<keyword evidence="2" id="KW-0677">Repeat</keyword>
<gene>
    <name evidence="4" type="ORF">glysoja_049546</name>
</gene>
<dbReference type="PANTHER" id="PTHR19857:SF8">
    <property type="entry name" value="ANGIO-ASSOCIATED MIGRATORY CELL PROTEIN"/>
    <property type="match status" value="1"/>
</dbReference>
<dbReference type="InterPro" id="IPR036322">
    <property type="entry name" value="WD40_repeat_dom_sf"/>
</dbReference>
<dbReference type="EMBL" id="KN658510">
    <property type="protein sequence ID" value="KHN20176.1"/>
    <property type="molecule type" value="Genomic_DNA"/>
</dbReference>
<dbReference type="PANTHER" id="PTHR19857">
    <property type="entry name" value="MITOCHONDRIAL DIVISION PROTEIN 1-RELATED"/>
    <property type="match status" value="1"/>
</dbReference>
<reference evidence="4" key="1">
    <citation type="submission" date="2014-07" db="EMBL/GenBank/DDBJ databases">
        <title>Identification of a novel salt tolerance gene in wild soybean by whole-genome sequencing.</title>
        <authorList>
            <person name="Lam H.-M."/>
            <person name="Qi X."/>
            <person name="Li M.-W."/>
            <person name="Liu X."/>
            <person name="Xie M."/>
            <person name="Ni M."/>
            <person name="Xu X."/>
        </authorList>
    </citation>
    <scope>NUCLEOTIDE SEQUENCE [LARGE SCALE GENOMIC DNA]</scope>
    <source>
        <tissue evidence="4">Root</tissue>
    </source>
</reference>
<accession>A0A0B2QF50</accession>
<sequence>MATTGCDRFQNPFNHNLCLLHLECFLKQSCLIILWHHQKPIFIHSQIGEKGDWAFELQGHKDFVSCLDFNYDGQFLASGCFHGIVQVWDASRNLKNVFEGLGGGIEGM</sequence>
<dbReference type="Proteomes" id="UP000053555">
    <property type="component" value="Unassembled WGS sequence"/>
</dbReference>
<dbReference type="AlphaFoldDB" id="A0A0B2QF50"/>
<dbReference type="InterPro" id="IPR001680">
    <property type="entry name" value="WD40_rpt"/>
</dbReference>
<evidence type="ECO:0000256" key="3">
    <source>
        <dbReference type="PROSITE-ProRule" id="PRU00221"/>
    </source>
</evidence>
<dbReference type="InterPro" id="IPR051179">
    <property type="entry name" value="WD_repeat_multifunction"/>
</dbReference>
<dbReference type="PROSITE" id="PS50082">
    <property type="entry name" value="WD_REPEATS_2"/>
    <property type="match status" value="1"/>
</dbReference>
<dbReference type="Gene3D" id="2.130.10.10">
    <property type="entry name" value="YVTN repeat-like/Quinoprotein amine dehydrogenase"/>
    <property type="match status" value="1"/>
</dbReference>
<protein>
    <submittedName>
        <fullName evidence="4">Uncharacterized protein</fullName>
    </submittedName>
</protein>
<proteinExistence type="predicted"/>
<evidence type="ECO:0000313" key="4">
    <source>
        <dbReference type="EMBL" id="KHN20176.1"/>
    </source>
</evidence>
<organism evidence="4">
    <name type="scientific">Glycine soja</name>
    <name type="common">Wild soybean</name>
    <dbReference type="NCBI Taxonomy" id="3848"/>
    <lineage>
        <taxon>Eukaryota</taxon>
        <taxon>Viridiplantae</taxon>
        <taxon>Streptophyta</taxon>
        <taxon>Embryophyta</taxon>
        <taxon>Tracheophyta</taxon>
        <taxon>Spermatophyta</taxon>
        <taxon>Magnoliopsida</taxon>
        <taxon>eudicotyledons</taxon>
        <taxon>Gunneridae</taxon>
        <taxon>Pentapetalae</taxon>
        <taxon>rosids</taxon>
        <taxon>fabids</taxon>
        <taxon>Fabales</taxon>
        <taxon>Fabaceae</taxon>
        <taxon>Papilionoideae</taxon>
        <taxon>50 kb inversion clade</taxon>
        <taxon>NPAAA clade</taxon>
        <taxon>indigoferoid/millettioid clade</taxon>
        <taxon>Phaseoleae</taxon>
        <taxon>Glycine</taxon>
        <taxon>Glycine subgen. Soja</taxon>
    </lineage>
</organism>
<dbReference type="SMART" id="SM00320">
    <property type="entry name" value="WD40"/>
    <property type="match status" value="1"/>
</dbReference>
<evidence type="ECO:0000256" key="2">
    <source>
        <dbReference type="ARBA" id="ARBA00022737"/>
    </source>
</evidence>
<name>A0A0B2QF50_GLYSO</name>
<keyword evidence="1 3" id="KW-0853">WD repeat</keyword>
<evidence type="ECO:0000256" key="1">
    <source>
        <dbReference type="ARBA" id="ARBA00022574"/>
    </source>
</evidence>
<feature type="repeat" description="WD" evidence="3">
    <location>
        <begin position="57"/>
        <end position="89"/>
    </location>
</feature>